<comment type="caution">
    <text evidence="11">The sequence shown here is derived from an EMBL/GenBank/DDBJ whole genome shotgun (WGS) entry which is preliminary data.</text>
</comment>
<keyword evidence="12" id="KW-1185">Reference proteome</keyword>
<dbReference type="SUPFAM" id="SSF47384">
    <property type="entry name" value="Homodimeric domain of signal transducing histidine kinase"/>
    <property type="match status" value="1"/>
</dbReference>
<evidence type="ECO:0000313" key="11">
    <source>
        <dbReference type="EMBL" id="NEU04787.1"/>
    </source>
</evidence>
<feature type="domain" description="PAC" evidence="10">
    <location>
        <begin position="83"/>
        <end position="135"/>
    </location>
</feature>
<name>A0A6M0H2M5_9CLOT</name>
<evidence type="ECO:0000256" key="2">
    <source>
        <dbReference type="ARBA" id="ARBA00004370"/>
    </source>
</evidence>
<dbReference type="InterPro" id="IPR050736">
    <property type="entry name" value="Sensor_HK_Regulatory"/>
</dbReference>
<sequence length="537" mass="61612">MINDYIKGETSDLFETIDDLDEMGFFIYEVLLNTFVLSKGLCSILSIENTNNFSFDEFMDNYIHEDDHSLITSITATPSVPKFKFRFRLVDNFGFIRYVEASGKGIFDNDNNLIKYSGIIRDLSEEKYYEMRLKFADKLFSELINNSYQIVYSMSEDGYFTSCSSNAFKYLGYTVNEIIGQHQCIFTDDATNDILTNLRKKAIETGKPQELVDYKIYHKDGSVRLNTTTLFYIKDKYLNTGMFWGVVKDITTTKIIENKLSENDKKLKDREEWEKIKNEFIANISHELRTPVNVIYSSLQLFDLYIKNQDDLQFKGKISYYSKIMKQNCFRLLRLINNLIECSKFDAGIVNLETYKLDLVTLTASICSSVEEYTSKRNLTLNFNTIIPFAIIEGNSEKLEIVILNLLSNAIKFSKDCGTIDVSLYIKGKNVILSVKDNGIGISKDKQSKVFDRFIQADPLFTRTNEGSGIGLSVVKSLVETHNGTIDLISEENFGSEFIVTFPLIATTKNDLDKINRVIHTNHADQINIAFSDIYDN</sequence>
<dbReference type="InterPro" id="IPR004358">
    <property type="entry name" value="Sig_transdc_His_kin-like_C"/>
</dbReference>
<dbReference type="SUPFAM" id="SSF55785">
    <property type="entry name" value="PYP-like sensor domain (PAS domain)"/>
    <property type="match status" value="2"/>
</dbReference>
<feature type="domain" description="Histidine kinase" evidence="8">
    <location>
        <begin position="283"/>
        <end position="506"/>
    </location>
</feature>
<feature type="domain" description="PAS" evidence="9">
    <location>
        <begin position="136"/>
        <end position="181"/>
    </location>
</feature>
<dbReference type="InterPro" id="IPR003661">
    <property type="entry name" value="HisK_dim/P_dom"/>
</dbReference>
<dbReference type="InterPro" id="IPR035965">
    <property type="entry name" value="PAS-like_dom_sf"/>
</dbReference>
<dbReference type="SMART" id="SM00086">
    <property type="entry name" value="PAC"/>
    <property type="match status" value="2"/>
</dbReference>
<dbReference type="InterPro" id="IPR000014">
    <property type="entry name" value="PAS"/>
</dbReference>
<dbReference type="Gene3D" id="1.10.287.130">
    <property type="match status" value="1"/>
</dbReference>
<evidence type="ECO:0000256" key="7">
    <source>
        <dbReference type="ARBA" id="ARBA00023012"/>
    </source>
</evidence>
<dbReference type="RefSeq" id="WP_199869771.1">
    <property type="nucleotide sequence ID" value="NZ_JAAGPU010000012.1"/>
</dbReference>
<dbReference type="InterPro" id="IPR036890">
    <property type="entry name" value="HATPase_C_sf"/>
</dbReference>
<dbReference type="FunFam" id="3.30.565.10:FF:000006">
    <property type="entry name" value="Sensor histidine kinase WalK"/>
    <property type="match status" value="1"/>
</dbReference>
<dbReference type="CDD" id="cd00082">
    <property type="entry name" value="HisKA"/>
    <property type="match status" value="1"/>
</dbReference>
<dbReference type="NCBIfam" id="TIGR00229">
    <property type="entry name" value="sensory_box"/>
    <property type="match status" value="1"/>
</dbReference>
<dbReference type="GO" id="GO:0000155">
    <property type="term" value="F:phosphorelay sensor kinase activity"/>
    <property type="evidence" value="ECO:0007669"/>
    <property type="project" value="InterPro"/>
</dbReference>
<keyword evidence="5" id="KW-0808">Transferase</keyword>
<dbReference type="PANTHER" id="PTHR43711">
    <property type="entry name" value="TWO-COMPONENT HISTIDINE KINASE"/>
    <property type="match status" value="1"/>
</dbReference>
<dbReference type="Proteomes" id="UP000481872">
    <property type="component" value="Unassembled WGS sequence"/>
</dbReference>
<proteinExistence type="predicted"/>
<comment type="catalytic activity">
    <reaction evidence="1">
        <text>ATP + protein L-histidine = ADP + protein N-phospho-L-histidine.</text>
        <dbReference type="EC" id="2.7.13.3"/>
    </reaction>
</comment>
<evidence type="ECO:0000256" key="4">
    <source>
        <dbReference type="ARBA" id="ARBA00022553"/>
    </source>
</evidence>
<keyword evidence="4" id="KW-0597">Phosphoprotein</keyword>
<dbReference type="Pfam" id="PF02518">
    <property type="entry name" value="HATPase_c"/>
    <property type="match status" value="1"/>
</dbReference>
<dbReference type="SMART" id="SM00387">
    <property type="entry name" value="HATPase_c"/>
    <property type="match status" value="1"/>
</dbReference>
<dbReference type="InterPro" id="IPR003594">
    <property type="entry name" value="HATPase_dom"/>
</dbReference>
<dbReference type="Gene3D" id="3.30.565.10">
    <property type="entry name" value="Histidine kinase-like ATPase, C-terminal domain"/>
    <property type="match status" value="1"/>
</dbReference>
<dbReference type="PROSITE" id="PS50109">
    <property type="entry name" value="HIS_KIN"/>
    <property type="match status" value="1"/>
</dbReference>
<dbReference type="PROSITE" id="PS50112">
    <property type="entry name" value="PAS"/>
    <property type="match status" value="1"/>
</dbReference>
<evidence type="ECO:0000256" key="3">
    <source>
        <dbReference type="ARBA" id="ARBA00012438"/>
    </source>
</evidence>
<dbReference type="InterPro" id="IPR000700">
    <property type="entry name" value="PAS-assoc_C"/>
</dbReference>
<dbReference type="CDD" id="cd00130">
    <property type="entry name" value="PAS"/>
    <property type="match status" value="1"/>
</dbReference>
<dbReference type="InterPro" id="IPR036097">
    <property type="entry name" value="HisK_dim/P_sf"/>
</dbReference>
<evidence type="ECO:0000259" key="9">
    <source>
        <dbReference type="PROSITE" id="PS50112"/>
    </source>
</evidence>
<dbReference type="AlphaFoldDB" id="A0A6M0H2M5"/>
<dbReference type="GO" id="GO:0016020">
    <property type="term" value="C:membrane"/>
    <property type="evidence" value="ECO:0007669"/>
    <property type="project" value="UniProtKB-SubCell"/>
</dbReference>
<dbReference type="PRINTS" id="PR00344">
    <property type="entry name" value="BCTRLSENSOR"/>
</dbReference>
<organism evidence="11 12">
    <name type="scientific">Clostridium senegalense</name>
    <dbReference type="NCBI Taxonomy" id="1465809"/>
    <lineage>
        <taxon>Bacteria</taxon>
        <taxon>Bacillati</taxon>
        <taxon>Bacillota</taxon>
        <taxon>Clostridia</taxon>
        <taxon>Eubacteriales</taxon>
        <taxon>Clostridiaceae</taxon>
        <taxon>Clostridium</taxon>
    </lineage>
</organism>
<keyword evidence="7" id="KW-0902">Two-component regulatory system</keyword>
<dbReference type="EMBL" id="JAAGPU010000012">
    <property type="protein sequence ID" value="NEU04787.1"/>
    <property type="molecule type" value="Genomic_DNA"/>
</dbReference>
<evidence type="ECO:0000256" key="5">
    <source>
        <dbReference type="ARBA" id="ARBA00022679"/>
    </source>
</evidence>
<evidence type="ECO:0000259" key="10">
    <source>
        <dbReference type="PROSITE" id="PS50113"/>
    </source>
</evidence>
<dbReference type="EC" id="2.7.13.3" evidence="3"/>
<dbReference type="InterPro" id="IPR001610">
    <property type="entry name" value="PAC"/>
</dbReference>
<gene>
    <name evidence="11" type="ORF">G3M99_07955</name>
</gene>
<keyword evidence="6 11" id="KW-0418">Kinase</keyword>
<dbReference type="SMART" id="SM00388">
    <property type="entry name" value="HisKA"/>
    <property type="match status" value="1"/>
</dbReference>
<dbReference type="Gene3D" id="3.30.450.20">
    <property type="entry name" value="PAS domain"/>
    <property type="match status" value="2"/>
</dbReference>
<evidence type="ECO:0000259" key="8">
    <source>
        <dbReference type="PROSITE" id="PS50109"/>
    </source>
</evidence>
<protein>
    <recommendedName>
        <fullName evidence="3">histidine kinase</fullName>
        <ecNumber evidence="3">2.7.13.3</ecNumber>
    </recommendedName>
</protein>
<dbReference type="InterPro" id="IPR005467">
    <property type="entry name" value="His_kinase_dom"/>
</dbReference>
<evidence type="ECO:0000256" key="1">
    <source>
        <dbReference type="ARBA" id="ARBA00000085"/>
    </source>
</evidence>
<evidence type="ECO:0000313" key="12">
    <source>
        <dbReference type="Proteomes" id="UP000481872"/>
    </source>
</evidence>
<dbReference type="PROSITE" id="PS50113">
    <property type="entry name" value="PAC"/>
    <property type="match status" value="2"/>
</dbReference>
<feature type="domain" description="PAC" evidence="10">
    <location>
        <begin position="210"/>
        <end position="262"/>
    </location>
</feature>
<comment type="subcellular location">
    <subcellularLocation>
        <location evidence="2">Membrane</location>
    </subcellularLocation>
</comment>
<dbReference type="Pfam" id="PF00512">
    <property type="entry name" value="HisKA"/>
    <property type="match status" value="1"/>
</dbReference>
<reference evidence="11 12" key="1">
    <citation type="submission" date="2020-02" db="EMBL/GenBank/DDBJ databases">
        <title>Genome assembly of a novel Clostridium senegalense strain.</title>
        <authorList>
            <person name="Gupta T.B."/>
            <person name="Jauregui R."/>
            <person name="Maclean P."/>
            <person name="Nawarathana A."/>
            <person name="Brightwell G."/>
        </authorList>
    </citation>
    <scope>NUCLEOTIDE SEQUENCE [LARGE SCALE GENOMIC DNA]</scope>
    <source>
        <strain evidence="11 12">AGRFS4</strain>
    </source>
</reference>
<evidence type="ECO:0000256" key="6">
    <source>
        <dbReference type="ARBA" id="ARBA00022777"/>
    </source>
</evidence>
<dbReference type="Pfam" id="PF13426">
    <property type="entry name" value="PAS_9"/>
    <property type="match status" value="1"/>
</dbReference>
<dbReference type="PANTHER" id="PTHR43711:SF26">
    <property type="entry name" value="SENSOR HISTIDINE KINASE RCSC"/>
    <property type="match status" value="1"/>
</dbReference>
<dbReference type="CDD" id="cd00075">
    <property type="entry name" value="HATPase"/>
    <property type="match status" value="1"/>
</dbReference>
<dbReference type="SUPFAM" id="SSF55874">
    <property type="entry name" value="ATPase domain of HSP90 chaperone/DNA topoisomerase II/histidine kinase"/>
    <property type="match status" value="1"/>
</dbReference>
<accession>A0A6M0H2M5</accession>